<dbReference type="SUPFAM" id="SSF51556">
    <property type="entry name" value="Metallo-dependent hydrolases"/>
    <property type="match status" value="1"/>
</dbReference>
<organism evidence="3 5">
    <name type="scientific">Comamonas testosteroni</name>
    <name type="common">Pseudomonas testosteroni</name>
    <dbReference type="NCBI Taxonomy" id="285"/>
    <lineage>
        <taxon>Bacteria</taxon>
        <taxon>Pseudomonadati</taxon>
        <taxon>Pseudomonadota</taxon>
        <taxon>Betaproteobacteria</taxon>
        <taxon>Burkholderiales</taxon>
        <taxon>Comamonadaceae</taxon>
        <taxon>Comamonas</taxon>
    </lineage>
</organism>
<protein>
    <submittedName>
        <fullName evidence="3">Amidohydrolase</fullName>
    </submittedName>
    <submittedName>
        <fullName evidence="4">Predicted metal-dependent hydrolase of the TIM-barrel fold</fullName>
    </submittedName>
</protein>
<dbReference type="PANTHER" id="PTHR21240">
    <property type="entry name" value="2-AMINO-3-CARBOXYLMUCONATE-6-SEMIALDEHYDE DECARBOXYLASE"/>
    <property type="match status" value="1"/>
</dbReference>
<reference evidence="5" key="1">
    <citation type="submission" date="2014-06" db="EMBL/GenBank/DDBJ databases">
        <title>Draft genome sequence of C. testosteroni WDL7.</title>
        <authorList>
            <person name="Wu Y."/>
            <person name="Seshan H."/>
            <person name="Arumugam K."/>
        </authorList>
    </citation>
    <scope>NUCLEOTIDE SEQUENCE [LARGE SCALE GENOMIC DNA]</scope>
    <source>
        <strain evidence="5">WDL7</strain>
    </source>
</reference>
<evidence type="ECO:0000259" key="2">
    <source>
        <dbReference type="Pfam" id="PF04909"/>
    </source>
</evidence>
<keyword evidence="6" id="KW-1185">Reference proteome</keyword>
<dbReference type="Pfam" id="PF04909">
    <property type="entry name" value="Amidohydro_2"/>
    <property type="match status" value="1"/>
</dbReference>
<evidence type="ECO:0000256" key="1">
    <source>
        <dbReference type="ARBA" id="ARBA00023239"/>
    </source>
</evidence>
<comment type="caution">
    <text evidence="3">The sequence shown here is derived from an EMBL/GenBank/DDBJ whole genome shotgun (WGS) entry which is preliminary data.</text>
</comment>
<dbReference type="EMBL" id="JNVD01000020">
    <property type="protein sequence ID" value="KOC21082.1"/>
    <property type="molecule type" value="Genomic_DNA"/>
</dbReference>
<dbReference type="Proteomes" id="UP000255070">
    <property type="component" value="Unassembled WGS sequence"/>
</dbReference>
<evidence type="ECO:0000313" key="5">
    <source>
        <dbReference type="Proteomes" id="UP000037442"/>
    </source>
</evidence>
<keyword evidence="1" id="KW-0456">Lyase</keyword>
<accession>A0A0L7MGQ2</accession>
<reference evidence="4 6" key="3">
    <citation type="submission" date="2018-06" db="EMBL/GenBank/DDBJ databases">
        <authorList>
            <consortium name="Pathogen Informatics"/>
            <person name="Doyle S."/>
        </authorList>
    </citation>
    <scope>NUCLEOTIDE SEQUENCE [LARGE SCALE GENOMIC DNA]</scope>
    <source>
        <strain evidence="4 6">NCTC10698</strain>
    </source>
</reference>
<dbReference type="Proteomes" id="UP000037442">
    <property type="component" value="Unassembled WGS sequence"/>
</dbReference>
<dbReference type="AlphaFoldDB" id="A0A0L7MGQ2"/>
<proteinExistence type="predicted"/>
<sequence>MIIDTHLHPTNLVDEAWRHTGTPFNGERMLKLMDGPYMINGKPRRIDMGFIQPPPGNTGYRDGNRRGRDGIRDYMSYIAELTQKYPDRFIGNFTYNPRWGPENGAAEIEYHHLAYGFKMIKLHANMHGYRPDRALEWLRPAMKVCAKYNIVVLIHTGDGPFTIPTMFYPIIREFPMVNFVIAHFGIQTGGNYSFETFWMAMDTPNVYVESGWCFQARIAEFAKELPRNKLVFGTDSPPNEPGMWLRELEMLCRPAPHGIDLDEDTLEDYLGNNIARLVGIETTPPPKSQEDAKARLKDTYAGVERKEAMTFAAAK</sequence>
<dbReference type="GeneID" id="63998133"/>
<evidence type="ECO:0000313" key="6">
    <source>
        <dbReference type="Proteomes" id="UP000255070"/>
    </source>
</evidence>
<name>A0A0L7MGQ2_COMTE</name>
<dbReference type="EMBL" id="UFXL01000001">
    <property type="protein sequence ID" value="SUY78828.1"/>
    <property type="molecule type" value="Genomic_DNA"/>
</dbReference>
<dbReference type="PATRIC" id="fig|285.49.peg.2127"/>
<reference evidence="3" key="2">
    <citation type="submission" date="2014-06" db="EMBL/GenBank/DDBJ databases">
        <title>Three species of the Botryosphaeriales overlap on five unrelated trees in China, with a novel species.</title>
        <authorList>
            <person name="Tian C."/>
            <person name="Fan X."/>
        </authorList>
    </citation>
    <scope>NUCLEOTIDE SEQUENCE</scope>
    <source>
        <strain evidence="3">WDL7</strain>
    </source>
</reference>
<dbReference type="InterPro" id="IPR032466">
    <property type="entry name" value="Metal_Hydrolase"/>
</dbReference>
<dbReference type="Gene3D" id="3.20.20.140">
    <property type="entry name" value="Metal-dependent hydrolases"/>
    <property type="match status" value="1"/>
</dbReference>
<gene>
    <name evidence="3" type="ORF">GL58_10330</name>
    <name evidence="4" type="ORF">NCTC10698_03757</name>
</gene>
<dbReference type="InterPro" id="IPR032465">
    <property type="entry name" value="ACMSD"/>
</dbReference>
<dbReference type="InterPro" id="IPR006680">
    <property type="entry name" value="Amidohydro-rel"/>
</dbReference>
<dbReference type="RefSeq" id="WP_003077654.1">
    <property type="nucleotide sequence ID" value="NZ_BBJZ01000015.1"/>
</dbReference>
<evidence type="ECO:0000313" key="3">
    <source>
        <dbReference type="EMBL" id="KOC21082.1"/>
    </source>
</evidence>
<keyword evidence="3" id="KW-0378">Hydrolase</keyword>
<dbReference type="GO" id="GO:0016831">
    <property type="term" value="F:carboxy-lyase activity"/>
    <property type="evidence" value="ECO:0007669"/>
    <property type="project" value="InterPro"/>
</dbReference>
<dbReference type="GO" id="GO:0016787">
    <property type="term" value="F:hydrolase activity"/>
    <property type="evidence" value="ECO:0007669"/>
    <property type="project" value="UniProtKB-KW"/>
</dbReference>
<evidence type="ECO:0000313" key="4">
    <source>
        <dbReference type="EMBL" id="SUY78828.1"/>
    </source>
</evidence>
<feature type="domain" description="Amidohydrolase-related" evidence="2">
    <location>
        <begin position="3"/>
        <end position="280"/>
    </location>
</feature>